<dbReference type="EMBL" id="BARS01025636">
    <property type="protein sequence ID" value="GAG06395.1"/>
    <property type="molecule type" value="Genomic_DNA"/>
</dbReference>
<comment type="subcellular location">
    <subcellularLocation>
        <location evidence="1">Membrane</location>
        <topology evidence="1">Multi-pass membrane protein</topology>
    </subcellularLocation>
</comment>
<evidence type="ECO:0000256" key="6">
    <source>
        <dbReference type="SAM" id="Phobius"/>
    </source>
</evidence>
<dbReference type="PANTHER" id="PTHR43840:SF15">
    <property type="entry name" value="MITOCHONDRIAL METAL TRANSPORTER 1-RELATED"/>
    <property type="match status" value="1"/>
</dbReference>
<dbReference type="PANTHER" id="PTHR43840">
    <property type="entry name" value="MITOCHONDRIAL METAL TRANSPORTER 1-RELATED"/>
    <property type="match status" value="1"/>
</dbReference>
<evidence type="ECO:0000256" key="5">
    <source>
        <dbReference type="ARBA" id="ARBA00023136"/>
    </source>
</evidence>
<feature type="transmembrane region" description="Helical" evidence="6">
    <location>
        <begin position="40"/>
        <end position="57"/>
    </location>
</feature>
<dbReference type="GO" id="GO:0015341">
    <property type="term" value="F:zinc efflux antiporter activity"/>
    <property type="evidence" value="ECO:0007669"/>
    <property type="project" value="TreeGrafter"/>
</dbReference>
<dbReference type="SUPFAM" id="SSF161111">
    <property type="entry name" value="Cation efflux protein transmembrane domain-like"/>
    <property type="match status" value="1"/>
</dbReference>
<evidence type="ECO:0000256" key="2">
    <source>
        <dbReference type="ARBA" id="ARBA00022448"/>
    </source>
</evidence>
<keyword evidence="5 6" id="KW-0472">Membrane</keyword>
<keyword evidence="2" id="KW-0813">Transport</keyword>
<dbReference type="Gene3D" id="1.20.1510.10">
    <property type="entry name" value="Cation efflux protein transmembrane domain"/>
    <property type="match status" value="1"/>
</dbReference>
<dbReference type="InterPro" id="IPR050291">
    <property type="entry name" value="CDF_Transporter"/>
</dbReference>
<sequence length="164" mass="17179">MGKKKAAIIAVGGGIAIFSIKLGAYFMSGSIALLSDALESIVNIAASLLMFFSVYVSEMPADEDHPYGHQKIENISSLAEGFLIIIAALFIIHTALERLYQPVALTSIEVALGVSIFATALNGGLSLYLSRIAREVGSIALEGDAKHLLSDVITSGGVVAGLWV</sequence>
<keyword evidence="4 6" id="KW-1133">Transmembrane helix</keyword>
<dbReference type="GO" id="GO:0005886">
    <property type="term" value="C:plasma membrane"/>
    <property type="evidence" value="ECO:0007669"/>
    <property type="project" value="TreeGrafter"/>
</dbReference>
<dbReference type="InterPro" id="IPR002524">
    <property type="entry name" value="Cation_efflux"/>
</dbReference>
<name>X0UL87_9ZZZZ</name>
<evidence type="ECO:0000256" key="4">
    <source>
        <dbReference type="ARBA" id="ARBA00022989"/>
    </source>
</evidence>
<reference evidence="8" key="1">
    <citation type="journal article" date="2014" name="Front. Microbiol.">
        <title>High frequency of phylogenetically diverse reductive dehalogenase-homologous genes in deep subseafloor sedimentary metagenomes.</title>
        <authorList>
            <person name="Kawai M."/>
            <person name="Futagami T."/>
            <person name="Toyoda A."/>
            <person name="Takaki Y."/>
            <person name="Nishi S."/>
            <person name="Hori S."/>
            <person name="Arai W."/>
            <person name="Tsubouchi T."/>
            <person name="Morono Y."/>
            <person name="Uchiyama I."/>
            <person name="Ito T."/>
            <person name="Fujiyama A."/>
            <person name="Inagaki F."/>
            <person name="Takami H."/>
        </authorList>
    </citation>
    <scope>NUCLEOTIDE SEQUENCE</scope>
    <source>
        <strain evidence="8">Expedition CK06-06</strain>
    </source>
</reference>
<feature type="transmembrane region" description="Helical" evidence="6">
    <location>
        <begin position="78"/>
        <end position="96"/>
    </location>
</feature>
<proteinExistence type="predicted"/>
<dbReference type="GO" id="GO:0015086">
    <property type="term" value="F:cadmium ion transmembrane transporter activity"/>
    <property type="evidence" value="ECO:0007669"/>
    <property type="project" value="TreeGrafter"/>
</dbReference>
<evidence type="ECO:0000256" key="3">
    <source>
        <dbReference type="ARBA" id="ARBA00022692"/>
    </source>
</evidence>
<dbReference type="NCBIfam" id="TIGR01297">
    <property type="entry name" value="CDF"/>
    <property type="match status" value="1"/>
</dbReference>
<dbReference type="GO" id="GO:0006882">
    <property type="term" value="P:intracellular zinc ion homeostasis"/>
    <property type="evidence" value="ECO:0007669"/>
    <property type="project" value="TreeGrafter"/>
</dbReference>
<dbReference type="Pfam" id="PF01545">
    <property type="entry name" value="Cation_efflux"/>
    <property type="match status" value="1"/>
</dbReference>
<feature type="domain" description="Cation efflux protein transmembrane" evidence="7">
    <location>
        <begin position="8"/>
        <end position="162"/>
    </location>
</feature>
<dbReference type="InterPro" id="IPR027469">
    <property type="entry name" value="Cation_efflux_TMD_sf"/>
</dbReference>
<dbReference type="InterPro" id="IPR058533">
    <property type="entry name" value="Cation_efflux_TM"/>
</dbReference>
<dbReference type="GO" id="GO:0015093">
    <property type="term" value="F:ferrous iron transmembrane transporter activity"/>
    <property type="evidence" value="ECO:0007669"/>
    <property type="project" value="TreeGrafter"/>
</dbReference>
<organism evidence="8">
    <name type="scientific">marine sediment metagenome</name>
    <dbReference type="NCBI Taxonomy" id="412755"/>
    <lineage>
        <taxon>unclassified sequences</taxon>
        <taxon>metagenomes</taxon>
        <taxon>ecological metagenomes</taxon>
    </lineage>
</organism>
<gene>
    <name evidence="8" type="ORF">S01H1_40482</name>
</gene>
<accession>X0UL87</accession>
<protein>
    <recommendedName>
        <fullName evidence="7">Cation efflux protein transmembrane domain-containing protein</fullName>
    </recommendedName>
</protein>
<evidence type="ECO:0000256" key="1">
    <source>
        <dbReference type="ARBA" id="ARBA00004141"/>
    </source>
</evidence>
<evidence type="ECO:0000313" key="8">
    <source>
        <dbReference type="EMBL" id="GAG06395.1"/>
    </source>
</evidence>
<feature type="non-terminal residue" evidence="8">
    <location>
        <position position="164"/>
    </location>
</feature>
<keyword evidence="3 6" id="KW-0812">Transmembrane</keyword>
<evidence type="ECO:0000259" key="7">
    <source>
        <dbReference type="Pfam" id="PF01545"/>
    </source>
</evidence>
<feature type="transmembrane region" description="Helical" evidence="6">
    <location>
        <begin position="108"/>
        <end position="129"/>
    </location>
</feature>
<feature type="transmembrane region" description="Helical" evidence="6">
    <location>
        <begin position="7"/>
        <end position="28"/>
    </location>
</feature>
<dbReference type="AlphaFoldDB" id="X0UL87"/>
<comment type="caution">
    <text evidence="8">The sequence shown here is derived from an EMBL/GenBank/DDBJ whole genome shotgun (WGS) entry which is preliminary data.</text>
</comment>